<evidence type="ECO:0000313" key="1">
    <source>
        <dbReference type="EMBL" id="KAK4074420.1"/>
    </source>
</evidence>
<dbReference type="InterPro" id="IPR011989">
    <property type="entry name" value="ARM-like"/>
</dbReference>
<dbReference type="Proteomes" id="UP001287286">
    <property type="component" value="Unassembled WGS sequence"/>
</dbReference>
<proteinExistence type="predicted"/>
<dbReference type="InterPro" id="IPR016024">
    <property type="entry name" value="ARM-type_fold"/>
</dbReference>
<dbReference type="Gene3D" id="1.25.10.10">
    <property type="entry name" value="Leucine-rich Repeat Variant"/>
    <property type="match status" value="1"/>
</dbReference>
<name>A0ABR0BFK6_PURLI</name>
<protein>
    <submittedName>
        <fullName evidence="1">Uncharacterized protein</fullName>
    </submittedName>
</protein>
<sequence>MVRPSSIWLYRDTKHGGRRKEFRCLLDSVVGQIGRCQTGMVLGCYHVVCFHSLRTRIRLSELPPPGPWGGGANLSEASKATVVALLAQLNDKDAGARSAAACAVGGQADLSEATVAALSALLKDEDAGIRVRATRAIASQANLSDKVLKSVGLSQADTASSIDAKPQSVAFLYGICYGAVLTTQLLSILKATSHASSTNKVGFGRLPLIMVRATNFWTQLRKFADYGIVLTTSCGTELRETTSRNDVQRIMLPPSMLPANIHLPFFR</sequence>
<comment type="caution">
    <text evidence="1">The sequence shown here is derived from an EMBL/GenBank/DDBJ whole genome shotgun (WGS) entry which is preliminary data.</text>
</comment>
<accession>A0ABR0BFK6</accession>
<dbReference type="SUPFAM" id="SSF48371">
    <property type="entry name" value="ARM repeat"/>
    <property type="match status" value="1"/>
</dbReference>
<gene>
    <name evidence="1" type="ORF">Purlil1_12977</name>
</gene>
<dbReference type="EMBL" id="JAWRVI010000152">
    <property type="protein sequence ID" value="KAK4074420.1"/>
    <property type="molecule type" value="Genomic_DNA"/>
</dbReference>
<organism evidence="1 2">
    <name type="scientific">Purpureocillium lilacinum</name>
    <name type="common">Paecilomyces lilacinus</name>
    <dbReference type="NCBI Taxonomy" id="33203"/>
    <lineage>
        <taxon>Eukaryota</taxon>
        <taxon>Fungi</taxon>
        <taxon>Dikarya</taxon>
        <taxon>Ascomycota</taxon>
        <taxon>Pezizomycotina</taxon>
        <taxon>Sordariomycetes</taxon>
        <taxon>Hypocreomycetidae</taxon>
        <taxon>Hypocreales</taxon>
        <taxon>Ophiocordycipitaceae</taxon>
        <taxon>Purpureocillium</taxon>
    </lineage>
</organism>
<reference evidence="1 2" key="1">
    <citation type="journal article" date="2024" name="Microbiol. Resour. Announc.">
        <title>Genome annotations for the ascomycete fungi Trichoderma harzianum, Trichoderma aggressivum, and Purpureocillium lilacinum.</title>
        <authorList>
            <person name="Beijen E.P.W."/>
            <person name="Ohm R.A."/>
        </authorList>
    </citation>
    <scope>NUCLEOTIDE SEQUENCE [LARGE SCALE GENOMIC DNA]</scope>
    <source>
        <strain evidence="1 2">CBS 150709</strain>
    </source>
</reference>
<keyword evidence="2" id="KW-1185">Reference proteome</keyword>
<evidence type="ECO:0000313" key="2">
    <source>
        <dbReference type="Proteomes" id="UP001287286"/>
    </source>
</evidence>